<keyword evidence="3" id="KW-0862">Zinc</keyword>
<feature type="domain" description="MYND-type" evidence="5">
    <location>
        <begin position="36"/>
        <end position="76"/>
    </location>
</feature>
<dbReference type="RefSeq" id="XP_005849957.1">
    <property type="nucleotide sequence ID" value="XM_005849895.1"/>
</dbReference>
<reference evidence="6 7" key="1">
    <citation type="journal article" date="2010" name="Plant Cell">
        <title>The Chlorella variabilis NC64A genome reveals adaptation to photosymbiosis, coevolution with viruses, and cryptic sex.</title>
        <authorList>
            <person name="Blanc G."/>
            <person name="Duncan G."/>
            <person name="Agarkova I."/>
            <person name="Borodovsky M."/>
            <person name="Gurnon J."/>
            <person name="Kuo A."/>
            <person name="Lindquist E."/>
            <person name="Lucas S."/>
            <person name="Pangilinan J."/>
            <person name="Polle J."/>
            <person name="Salamov A."/>
            <person name="Terry A."/>
            <person name="Yamada T."/>
            <person name="Dunigan D.D."/>
            <person name="Grigoriev I.V."/>
            <person name="Claverie J.M."/>
            <person name="Van Etten J.L."/>
        </authorList>
    </citation>
    <scope>NUCLEOTIDE SEQUENCE [LARGE SCALE GENOMIC DNA]</scope>
    <source>
        <strain evidence="6 7">NC64A</strain>
    </source>
</reference>
<protein>
    <recommendedName>
        <fullName evidence="5">MYND-type domain-containing protein</fullName>
    </recommendedName>
</protein>
<dbReference type="Proteomes" id="UP000008141">
    <property type="component" value="Unassembled WGS sequence"/>
</dbReference>
<keyword evidence="7" id="KW-1185">Reference proteome</keyword>
<dbReference type="InParanoid" id="E1Z9Y3"/>
<dbReference type="KEGG" id="cvr:CHLNCDRAFT_143314"/>
<dbReference type="GO" id="GO:0008270">
    <property type="term" value="F:zinc ion binding"/>
    <property type="evidence" value="ECO:0007669"/>
    <property type="project" value="UniProtKB-KW"/>
</dbReference>
<evidence type="ECO:0000313" key="6">
    <source>
        <dbReference type="EMBL" id="EFN57855.1"/>
    </source>
</evidence>
<evidence type="ECO:0000259" key="5">
    <source>
        <dbReference type="PROSITE" id="PS50865"/>
    </source>
</evidence>
<gene>
    <name evidence="6" type="ORF">CHLNCDRAFT_143314</name>
</gene>
<sequence>MAALCLVESFIRGDCGPRWPVEEVHEMLAVAKSAMANGCGEEASNLRKCSGCRAVAYYSRACQLRHWKEGGHKQQCVQLAAGSAEAGSSTRGGH</sequence>
<organism evidence="7">
    <name type="scientific">Chlorella variabilis</name>
    <name type="common">Green alga</name>
    <dbReference type="NCBI Taxonomy" id="554065"/>
    <lineage>
        <taxon>Eukaryota</taxon>
        <taxon>Viridiplantae</taxon>
        <taxon>Chlorophyta</taxon>
        <taxon>core chlorophytes</taxon>
        <taxon>Trebouxiophyceae</taxon>
        <taxon>Chlorellales</taxon>
        <taxon>Chlorellaceae</taxon>
        <taxon>Chlorella clade</taxon>
        <taxon>Chlorella</taxon>
    </lineage>
</organism>
<dbReference type="Pfam" id="PF01753">
    <property type="entry name" value="zf-MYND"/>
    <property type="match status" value="1"/>
</dbReference>
<proteinExistence type="predicted"/>
<dbReference type="InterPro" id="IPR002893">
    <property type="entry name" value="Znf_MYND"/>
</dbReference>
<dbReference type="Gene3D" id="6.10.140.2220">
    <property type="match status" value="1"/>
</dbReference>
<evidence type="ECO:0000313" key="7">
    <source>
        <dbReference type="Proteomes" id="UP000008141"/>
    </source>
</evidence>
<evidence type="ECO:0000256" key="4">
    <source>
        <dbReference type="PROSITE-ProRule" id="PRU00134"/>
    </source>
</evidence>
<dbReference type="OrthoDB" id="553185at2759"/>
<dbReference type="SUPFAM" id="SSF144232">
    <property type="entry name" value="HIT/MYND zinc finger-like"/>
    <property type="match status" value="1"/>
</dbReference>
<evidence type="ECO:0000256" key="3">
    <source>
        <dbReference type="ARBA" id="ARBA00022833"/>
    </source>
</evidence>
<name>E1Z9Y3_CHLVA</name>
<keyword evidence="2 4" id="KW-0863">Zinc-finger</keyword>
<accession>E1Z9Y3</accession>
<dbReference type="EMBL" id="GL433839">
    <property type="protein sequence ID" value="EFN57855.1"/>
    <property type="molecule type" value="Genomic_DNA"/>
</dbReference>
<keyword evidence="1" id="KW-0479">Metal-binding</keyword>
<dbReference type="AlphaFoldDB" id="E1Z9Y3"/>
<evidence type="ECO:0000256" key="1">
    <source>
        <dbReference type="ARBA" id="ARBA00022723"/>
    </source>
</evidence>
<evidence type="ECO:0000256" key="2">
    <source>
        <dbReference type="ARBA" id="ARBA00022771"/>
    </source>
</evidence>
<dbReference type="GeneID" id="17357039"/>
<dbReference type="PROSITE" id="PS50865">
    <property type="entry name" value="ZF_MYND_2"/>
    <property type="match status" value="1"/>
</dbReference>